<accession>A0A834Z6I4</accession>
<dbReference type="AlphaFoldDB" id="A0A834Z6I4"/>
<gene>
    <name evidence="3" type="ORF">HHK36_013718</name>
</gene>
<reference evidence="3 4" key="1">
    <citation type="submission" date="2020-04" db="EMBL/GenBank/DDBJ databases">
        <title>Plant Genome Project.</title>
        <authorList>
            <person name="Zhang R.-G."/>
        </authorList>
    </citation>
    <scope>NUCLEOTIDE SEQUENCE [LARGE SCALE GENOMIC DNA]</scope>
    <source>
        <strain evidence="3">YNK0</strain>
        <tissue evidence="3">Leaf</tissue>
    </source>
</reference>
<dbReference type="Proteomes" id="UP000655225">
    <property type="component" value="Unassembled WGS sequence"/>
</dbReference>
<dbReference type="PANTHER" id="PTHR33133:SF1">
    <property type="entry name" value="EXPRESSED PROTEIN-RELATED"/>
    <property type="match status" value="1"/>
</dbReference>
<feature type="chain" id="PRO_5032511805" evidence="2">
    <location>
        <begin position="17"/>
        <end position="132"/>
    </location>
</feature>
<keyword evidence="1" id="KW-0812">Transmembrane</keyword>
<dbReference type="PANTHER" id="PTHR33133">
    <property type="entry name" value="OS08G0107100 PROTEIN-RELATED"/>
    <property type="match status" value="1"/>
</dbReference>
<organism evidence="3 4">
    <name type="scientific">Tetracentron sinense</name>
    <name type="common">Spur-leaf</name>
    <dbReference type="NCBI Taxonomy" id="13715"/>
    <lineage>
        <taxon>Eukaryota</taxon>
        <taxon>Viridiplantae</taxon>
        <taxon>Streptophyta</taxon>
        <taxon>Embryophyta</taxon>
        <taxon>Tracheophyta</taxon>
        <taxon>Spermatophyta</taxon>
        <taxon>Magnoliopsida</taxon>
        <taxon>Trochodendrales</taxon>
        <taxon>Trochodendraceae</taxon>
        <taxon>Tetracentron</taxon>
    </lineage>
</organism>
<dbReference type="OrthoDB" id="777403at2759"/>
<dbReference type="EMBL" id="JABCRI010000009">
    <property type="protein sequence ID" value="KAF8400420.1"/>
    <property type="molecule type" value="Genomic_DNA"/>
</dbReference>
<feature type="transmembrane region" description="Helical" evidence="1">
    <location>
        <begin position="40"/>
        <end position="61"/>
    </location>
</feature>
<feature type="signal peptide" evidence="2">
    <location>
        <begin position="1"/>
        <end position="16"/>
    </location>
</feature>
<keyword evidence="2" id="KW-0732">Signal</keyword>
<evidence type="ECO:0000256" key="2">
    <source>
        <dbReference type="SAM" id="SignalP"/>
    </source>
</evidence>
<proteinExistence type="predicted"/>
<evidence type="ECO:0000313" key="3">
    <source>
        <dbReference type="EMBL" id="KAF8400420.1"/>
    </source>
</evidence>
<keyword evidence="1" id="KW-1133">Transmembrane helix</keyword>
<name>A0A834Z6I4_TETSI</name>
<feature type="transmembrane region" description="Helical" evidence="1">
    <location>
        <begin position="73"/>
        <end position="96"/>
    </location>
</feature>
<keyword evidence="1" id="KW-0472">Membrane</keyword>
<sequence length="132" mass="14578">MIHVLLPFSLLVLVYGLVDGPLMEELMDHDKELPKGVLLVLELAFFITFCLVSLFGITATINASAVAYIGKSTVLAAMFYLYLVTVWVLSLVVSIVEEDCYGMKALGKARELIKGRKVPGFVLFYVDSTIVK</sequence>
<protein>
    <submittedName>
        <fullName evidence="3">Uncharacterized protein</fullName>
    </submittedName>
</protein>
<comment type="caution">
    <text evidence="3">The sequence shown here is derived from an EMBL/GenBank/DDBJ whole genome shotgun (WGS) entry which is preliminary data.</text>
</comment>
<keyword evidence="4" id="KW-1185">Reference proteome</keyword>
<evidence type="ECO:0000313" key="4">
    <source>
        <dbReference type="Proteomes" id="UP000655225"/>
    </source>
</evidence>
<evidence type="ECO:0000256" key="1">
    <source>
        <dbReference type="SAM" id="Phobius"/>
    </source>
</evidence>